<feature type="transmembrane region" description="Helical" evidence="11">
    <location>
        <begin position="135"/>
        <end position="156"/>
    </location>
</feature>
<evidence type="ECO:0000256" key="11">
    <source>
        <dbReference type="SAM" id="Phobius"/>
    </source>
</evidence>
<accession>A0A1H8TYC8</accession>
<keyword evidence="4 10" id="KW-0812">Transmembrane</keyword>
<evidence type="ECO:0000256" key="10">
    <source>
        <dbReference type="PROSITE-ProRule" id="PRU01193"/>
    </source>
</evidence>
<keyword evidence="6 10" id="KW-1133">Transmembrane helix</keyword>
<dbReference type="Pfam" id="PF03471">
    <property type="entry name" value="CorC_HlyC"/>
    <property type="match status" value="1"/>
</dbReference>
<dbReference type="SMART" id="SM01091">
    <property type="entry name" value="CorC_HlyC"/>
    <property type="match status" value="1"/>
</dbReference>
<dbReference type="FunFam" id="3.10.580.10:FF:000002">
    <property type="entry name" value="Magnesium/cobalt efflux protein CorC"/>
    <property type="match status" value="1"/>
</dbReference>
<dbReference type="InterPro" id="IPR002550">
    <property type="entry name" value="CNNM"/>
</dbReference>
<dbReference type="PROSITE" id="PS51371">
    <property type="entry name" value="CBS"/>
    <property type="match status" value="2"/>
</dbReference>
<dbReference type="STRING" id="569882.SAMN04490248_11761"/>
<dbReference type="SUPFAM" id="SSF54631">
    <property type="entry name" value="CBS-domain pair"/>
    <property type="match status" value="1"/>
</dbReference>
<evidence type="ECO:0000256" key="3">
    <source>
        <dbReference type="ARBA" id="ARBA00022475"/>
    </source>
</evidence>
<evidence type="ECO:0000259" key="13">
    <source>
        <dbReference type="PROSITE" id="PS51846"/>
    </source>
</evidence>
<evidence type="ECO:0000256" key="1">
    <source>
        <dbReference type="ARBA" id="ARBA00004651"/>
    </source>
</evidence>
<evidence type="ECO:0000256" key="8">
    <source>
        <dbReference type="ARBA" id="ARBA00023136"/>
    </source>
</evidence>
<feature type="transmembrane region" description="Helical" evidence="11">
    <location>
        <begin position="68"/>
        <end position="91"/>
    </location>
</feature>
<feature type="transmembrane region" description="Helical" evidence="11">
    <location>
        <begin position="98"/>
        <end position="115"/>
    </location>
</feature>
<dbReference type="InterPro" id="IPR046342">
    <property type="entry name" value="CBS_dom_sf"/>
</dbReference>
<dbReference type="Pfam" id="PF01595">
    <property type="entry name" value="CNNM"/>
    <property type="match status" value="1"/>
</dbReference>
<dbReference type="RefSeq" id="WP_093119341.1">
    <property type="nucleotide sequence ID" value="NZ_FODS01000017.1"/>
</dbReference>
<feature type="domain" description="CNNM transmembrane" evidence="13">
    <location>
        <begin position="8"/>
        <end position="197"/>
    </location>
</feature>
<feature type="domain" description="CBS" evidence="12">
    <location>
        <begin position="216"/>
        <end position="275"/>
    </location>
</feature>
<evidence type="ECO:0000256" key="9">
    <source>
        <dbReference type="PROSITE-ProRule" id="PRU00703"/>
    </source>
</evidence>
<evidence type="ECO:0000313" key="15">
    <source>
        <dbReference type="Proteomes" id="UP000198893"/>
    </source>
</evidence>
<dbReference type="Gene3D" id="3.30.465.10">
    <property type="match status" value="1"/>
</dbReference>
<dbReference type="PROSITE" id="PS51846">
    <property type="entry name" value="CNNM"/>
    <property type="match status" value="1"/>
</dbReference>
<evidence type="ECO:0000256" key="4">
    <source>
        <dbReference type="ARBA" id="ARBA00022692"/>
    </source>
</evidence>
<keyword evidence="8 10" id="KW-0472">Membrane</keyword>
<dbReference type="OrthoDB" id="9797674at2"/>
<evidence type="ECO:0000313" key="14">
    <source>
        <dbReference type="EMBL" id="SEO96030.1"/>
    </source>
</evidence>
<evidence type="ECO:0000259" key="12">
    <source>
        <dbReference type="PROSITE" id="PS51371"/>
    </source>
</evidence>
<dbReference type="PANTHER" id="PTHR22777">
    <property type="entry name" value="HEMOLYSIN-RELATED"/>
    <property type="match status" value="1"/>
</dbReference>
<dbReference type="InterPro" id="IPR044751">
    <property type="entry name" value="Ion_transp-like_CBS"/>
</dbReference>
<evidence type="ECO:0000256" key="7">
    <source>
        <dbReference type="ARBA" id="ARBA00023122"/>
    </source>
</evidence>
<dbReference type="InterPro" id="IPR036318">
    <property type="entry name" value="FAD-bd_PCMH-like_sf"/>
</dbReference>
<dbReference type="CDD" id="cd04590">
    <property type="entry name" value="CBS_pair_CorC_HlyC_assoc"/>
    <property type="match status" value="1"/>
</dbReference>
<name>A0A1H8TYC8_9RHOB</name>
<gene>
    <name evidence="14" type="ORF">SAMN04490248_11761</name>
</gene>
<dbReference type="Gene3D" id="3.10.580.10">
    <property type="entry name" value="CBS-domain"/>
    <property type="match status" value="1"/>
</dbReference>
<proteinExistence type="inferred from homology"/>
<keyword evidence="3" id="KW-1003">Cell membrane</keyword>
<dbReference type="InterPro" id="IPR005170">
    <property type="entry name" value="Transptr-assoc_dom"/>
</dbReference>
<dbReference type="SMART" id="SM00116">
    <property type="entry name" value="CBS"/>
    <property type="match status" value="2"/>
</dbReference>
<dbReference type="PANTHER" id="PTHR22777:SF32">
    <property type="entry name" value="UPF0053 INNER MEMBRANE PROTEIN YFJD"/>
    <property type="match status" value="1"/>
</dbReference>
<evidence type="ECO:0000256" key="6">
    <source>
        <dbReference type="ARBA" id="ARBA00022989"/>
    </source>
</evidence>
<protein>
    <submittedName>
        <fullName evidence="14">Mg2+ and Co2+ transporter CorB, contains DUF21, CBS pair, and CorC-HlyC domains</fullName>
    </submittedName>
</protein>
<dbReference type="EMBL" id="FODS01000017">
    <property type="protein sequence ID" value="SEO96030.1"/>
    <property type="molecule type" value="Genomic_DNA"/>
</dbReference>
<comment type="subcellular location">
    <subcellularLocation>
        <location evidence="1">Cell membrane</location>
        <topology evidence="1">Multi-pass membrane protein</topology>
    </subcellularLocation>
</comment>
<sequence>MDATSMTFDAGFWISIGAILALLVLSGFFSGSETALTAASRGKLRSQADKGNRGAARALGITEDNERLIGSVLLGNNLVNILAASLATALFTRLFGESGVALATLVMTVLVLVFAEVLPKTYAITNAEAAASKVAAPIAMVVTVFAPVVGVVRMFVRLMLRAFGVQTDPDSHILAVREEIAGAIQLGHSEGVVEKEDRDRILGALDLSERAVEEIMLHRSGIEMVDADHAPEDILNQCLESSHTRLPVFKDDPENIIGVVHAKDLLRAMYRQIAEPDATMEDLSGFRITDVAKKPYFVPETTSLDEQMRQFLRRRSHFALVVDEYGSLRGLITLEDILEEIVGEITDEFDPDAEHPIRKAEDGQYIVDGAMTIRDLNRASEWNLPDEEANTVAGLVIHEAQMIPTVGQVFSFHGFRFEVVARKDNRITRLKIRPL</sequence>
<evidence type="ECO:0000256" key="5">
    <source>
        <dbReference type="ARBA" id="ARBA00022737"/>
    </source>
</evidence>
<dbReference type="GO" id="GO:0050660">
    <property type="term" value="F:flavin adenine dinucleotide binding"/>
    <property type="evidence" value="ECO:0007669"/>
    <property type="project" value="InterPro"/>
</dbReference>
<dbReference type="InterPro" id="IPR000644">
    <property type="entry name" value="CBS_dom"/>
</dbReference>
<dbReference type="InterPro" id="IPR016169">
    <property type="entry name" value="FAD-bd_PCMH_sub2"/>
</dbReference>
<dbReference type="AlphaFoldDB" id="A0A1H8TYC8"/>
<evidence type="ECO:0000256" key="2">
    <source>
        <dbReference type="ARBA" id="ARBA00006446"/>
    </source>
</evidence>
<dbReference type="Proteomes" id="UP000198893">
    <property type="component" value="Unassembled WGS sequence"/>
</dbReference>
<keyword evidence="15" id="KW-1185">Reference proteome</keyword>
<organism evidence="14 15">
    <name type="scientific">Salinihabitans flavidus</name>
    <dbReference type="NCBI Taxonomy" id="569882"/>
    <lineage>
        <taxon>Bacteria</taxon>
        <taxon>Pseudomonadati</taxon>
        <taxon>Pseudomonadota</taxon>
        <taxon>Alphaproteobacteria</taxon>
        <taxon>Rhodobacterales</taxon>
        <taxon>Roseobacteraceae</taxon>
        <taxon>Salinihabitans</taxon>
    </lineage>
</organism>
<keyword evidence="7 9" id="KW-0129">CBS domain</keyword>
<dbReference type="GO" id="GO:0005886">
    <property type="term" value="C:plasma membrane"/>
    <property type="evidence" value="ECO:0007669"/>
    <property type="project" value="UniProtKB-SubCell"/>
</dbReference>
<comment type="similarity">
    <text evidence="2">Belongs to the UPF0053 family. Hemolysin C subfamily.</text>
</comment>
<dbReference type="Pfam" id="PF00571">
    <property type="entry name" value="CBS"/>
    <property type="match status" value="2"/>
</dbReference>
<feature type="domain" description="CBS" evidence="12">
    <location>
        <begin position="291"/>
        <end position="348"/>
    </location>
</feature>
<dbReference type="SUPFAM" id="SSF56176">
    <property type="entry name" value="FAD-binding/transporter-associated domain-like"/>
    <property type="match status" value="1"/>
</dbReference>
<reference evidence="14 15" key="1">
    <citation type="submission" date="2016-10" db="EMBL/GenBank/DDBJ databases">
        <authorList>
            <person name="de Groot N.N."/>
        </authorList>
    </citation>
    <scope>NUCLEOTIDE SEQUENCE [LARGE SCALE GENOMIC DNA]</scope>
    <source>
        <strain evidence="14 15">DSM 27842</strain>
    </source>
</reference>
<keyword evidence="5" id="KW-0677">Repeat</keyword>
<feature type="transmembrane region" description="Helical" evidence="11">
    <location>
        <begin position="12"/>
        <end position="31"/>
    </location>
</feature>